<keyword evidence="1" id="KW-0802">TPR repeat</keyword>
<dbReference type="InterPro" id="IPR019734">
    <property type="entry name" value="TPR_rpt"/>
</dbReference>
<organism evidence="2 3">
    <name type="scientific">Acaryochloris thomasi RCC1774</name>
    <dbReference type="NCBI Taxonomy" id="1764569"/>
    <lineage>
        <taxon>Bacteria</taxon>
        <taxon>Bacillati</taxon>
        <taxon>Cyanobacteriota</taxon>
        <taxon>Cyanophyceae</taxon>
        <taxon>Acaryochloridales</taxon>
        <taxon>Acaryochloridaceae</taxon>
        <taxon>Acaryochloris</taxon>
        <taxon>Acaryochloris thomasi</taxon>
    </lineage>
</organism>
<dbReference type="PROSITE" id="PS50005">
    <property type="entry name" value="TPR"/>
    <property type="match status" value="1"/>
</dbReference>
<reference evidence="2 3" key="1">
    <citation type="journal article" date="2018" name="Sci. Rep.">
        <title>A novel species of the marine cyanobacterium Acaryochloris with a unique pigment content and lifestyle.</title>
        <authorList>
            <person name="Partensky F."/>
            <person name="Six C."/>
            <person name="Ratin M."/>
            <person name="Garczarek L."/>
            <person name="Vaulot D."/>
            <person name="Probert I."/>
            <person name="Calteau A."/>
            <person name="Gourvil P."/>
            <person name="Marie D."/>
            <person name="Grebert T."/>
            <person name="Bouchier C."/>
            <person name="Le Panse S."/>
            <person name="Gachenot M."/>
            <person name="Rodriguez F."/>
            <person name="Garrido J.L."/>
        </authorList>
    </citation>
    <scope>NUCLEOTIDE SEQUENCE [LARGE SCALE GENOMIC DNA]</scope>
    <source>
        <strain evidence="2 3">RCC1774</strain>
    </source>
</reference>
<dbReference type="Proteomes" id="UP000248857">
    <property type="component" value="Unassembled WGS sequence"/>
</dbReference>
<feature type="repeat" description="TPR" evidence="1">
    <location>
        <begin position="72"/>
        <end position="105"/>
    </location>
</feature>
<evidence type="ECO:0000313" key="2">
    <source>
        <dbReference type="EMBL" id="PZD74311.1"/>
    </source>
</evidence>
<keyword evidence="3" id="KW-1185">Reference proteome</keyword>
<name>A0A2W1K1C1_9CYAN</name>
<evidence type="ECO:0000313" key="3">
    <source>
        <dbReference type="Proteomes" id="UP000248857"/>
    </source>
</evidence>
<protein>
    <submittedName>
        <fullName evidence="2">Uncharacterized protein</fullName>
    </submittedName>
</protein>
<evidence type="ECO:0000256" key="1">
    <source>
        <dbReference type="PROSITE-ProRule" id="PRU00339"/>
    </source>
</evidence>
<dbReference type="AlphaFoldDB" id="A0A2W1K1C1"/>
<comment type="caution">
    <text evidence="2">The sequence shown here is derived from an EMBL/GenBank/DDBJ whole genome shotgun (WGS) entry which is preliminary data.</text>
</comment>
<proteinExistence type="predicted"/>
<accession>A0A2W1K1C1</accession>
<sequence>MTKKSFLSRFACLSLLVSVSSSLIYMSESKAQISESTSVGDDQLLDSCRKKTELKNLLDVNSKLVAKISVKPSIYLRYGEHYLQCNELKTAKKYLEKAVQVAAKDNDSAVLATAESHLVFFKVKNGELNDEQARFELDAIYFSYCLTDWPEREEREEKEKESRKALFDKDSSRCKLPGEEKEPDPGFVNCNSSVPGIKDGRWIIRGVLCAYCPPIN</sequence>
<gene>
    <name evidence="2" type="ORF">C1752_01136</name>
</gene>
<dbReference type="EMBL" id="PQWO01000003">
    <property type="protein sequence ID" value="PZD74311.1"/>
    <property type="molecule type" value="Genomic_DNA"/>
</dbReference>